<keyword evidence="8" id="KW-0479">Metal-binding</keyword>
<evidence type="ECO:0000313" key="20">
    <source>
        <dbReference type="RefSeq" id="XP_025410759.1"/>
    </source>
</evidence>
<comment type="catalytic activity">
    <reaction evidence="14">
        <text>L-seryl-[protein] + ATP = O-phospho-L-seryl-[protein] + ADP + H(+)</text>
        <dbReference type="Rhea" id="RHEA:17989"/>
        <dbReference type="Rhea" id="RHEA-COMP:9863"/>
        <dbReference type="Rhea" id="RHEA-COMP:11604"/>
        <dbReference type="ChEBI" id="CHEBI:15378"/>
        <dbReference type="ChEBI" id="CHEBI:29999"/>
        <dbReference type="ChEBI" id="CHEBI:30616"/>
        <dbReference type="ChEBI" id="CHEBI:83421"/>
        <dbReference type="ChEBI" id="CHEBI:456216"/>
        <dbReference type="EC" id="2.7.11.1"/>
    </reaction>
</comment>
<evidence type="ECO:0000259" key="17">
    <source>
        <dbReference type="PROSITE" id="PS50011"/>
    </source>
</evidence>
<evidence type="ECO:0000256" key="12">
    <source>
        <dbReference type="ARBA" id="ARBA00022842"/>
    </source>
</evidence>
<dbReference type="FunFam" id="1.10.510.10:FF:000154">
    <property type="entry name" value="Serine/threonine-protein kinase SIK2"/>
    <property type="match status" value="1"/>
</dbReference>
<dbReference type="InterPro" id="IPR000719">
    <property type="entry name" value="Prot_kinase_dom"/>
</dbReference>
<dbReference type="InterPro" id="IPR011009">
    <property type="entry name" value="Kinase-like_dom_sf"/>
</dbReference>
<dbReference type="GO" id="GO:0005524">
    <property type="term" value="F:ATP binding"/>
    <property type="evidence" value="ECO:0007669"/>
    <property type="project" value="UniProtKB-UniRule"/>
</dbReference>
<feature type="compositionally biased region" description="Low complexity" evidence="16">
    <location>
        <begin position="717"/>
        <end position="726"/>
    </location>
</feature>
<evidence type="ECO:0000256" key="10">
    <source>
        <dbReference type="ARBA" id="ARBA00022777"/>
    </source>
</evidence>
<dbReference type="PANTHER" id="PTHR24346">
    <property type="entry name" value="MAP/MICROTUBULE AFFINITY-REGULATING KINASE"/>
    <property type="match status" value="1"/>
</dbReference>
<evidence type="ECO:0000256" key="11">
    <source>
        <dbReference type="ARBA" id="ARBA00022840"/>
    </source>
</evidence>
<keyword evidence="7" id="KW-0808">Transferase</keyword>
<dbReference type="Proteomes" id="UP000694846">
    <property type="component" value="Unplaced"/>
</dbReference>
<dbReference type="AlphaFoldDB" id="A0A2S2QWY2"/>
<dbReference type="GO" id="GO:0046872">
    <property type="term" value="F:metal ion binding"/>
    <property type="evidence" value="ECO:0007669"/>
    <property type="project" value="UniProtKB-KW"/>
</dbReference>
<evidence type="ECO:0000256" key="9">
    <source>
        <dbReference type="ARBA" id="ARBA00022741"/>
    </source>
</evidence>
<accession>A0A2S2QWY2</accession>
<comment type="catalytic activity">
    <reaction evidence="13">
        <text>L-threonyl-[protein] + ATP = O-phospho-L-threonyl-[protein] + ADP + H(+)</text>
        <dbReference type="Rhea" id="RHEA:46608"/>
        <dbReference type="Rhea" id="RHEA-COMP:11060"/>
        <dbReference type="Rhea" id="RHEA-COMP:11605"/>
        <dbReference type="ChEBI" id="CHEBI:15378"/>
        <dbReference type="ChEBI" id="CHEBI:30013"/>
        <dbReference type="ChEBI" id="CHEBI:30616"/>
        <dbReference type="ChEBI" id="CHEBI:61977"/>
        <dbReference type="ChEBI" id="CHEBI:456216"/>
        <dbReference type="EC" id="2.7.11.1"/>
    </reaction>
</comment>
<gene>
    <name evidence="18" type="primary">Sik2</name>
    <name evidence="20" type="synonym">LOC112683806</name>
    <name evidence="18" type="ORF">g.133603</name>
</gene>
<dbReference type="InterPro" id="IPR008271">
    <property type="entry name" value="Ser/Thr_kinase_AS"/>
</dbReference>
<evidence type="ECO:0000256" key="15">
    <source>
        <dbReference type="PROSITE-ProRule" id="PRU10141"/>
    </source>
</evidence>
<keyword evidence="4" id="KW-0963">Cytoplasm</keyword>
<dbReference type="Pfam" id="PF00069">
    <property type="entry name" value="Pkinase"/>
    <property type="match status" value="1"/>
</dbReference>
<feature type="region of interest" description="Disordered" evidence="16">
    <location>
        <begin position="624"/>
        <end position="643"/>
    </location>
</feature>
<dbReference type="RefSeq" id="XP_025410759.1">
    <property type="nucleotide sequence ID" value="XM_025554974.1"/>
</dbReference>
<evidence type="ECO:0000256" key="5">
    <source>
        <dbReference type="ARBA" id="ARBA00022527"/>
    </source>
</evidence>
<feature type="compositionally biased region" description="Basic and acidic residues" evidence="16">
    <location>
        <begin position="735"/>
        <end position="744"/>
    </location>
</feature>
<dbReference type="PANTHER" id="PTHR24346:SF74">
    <property type="entry name" value="PROTEIN KINASE DOMAIN-CONTAINING PROTEIN"/>
    <property type="match status" value="1"/>
</dbReference>
<evidence type="ECO:0000256" key="13">
    <source>
        <dbReference type="ARBA" id="ARBA00047899"/>
    </source>
</evidence>
<dbReference type="GO" id="GO:0005737">
    <property type="term" value="C:cytoplasm"/>
    <property type="evidence" value="ECO:0007669"/>
    <property type="project" value="UniProtKB-SubCell"/>
</dbReference>
<dbReference type="EC" id="2.7.11.1" evidence="3"/>
<organism evidence="18">
    <name type="scientific">Sipha flava</name>
    <name type="common">yellow sugarcane aphid</name>
    <dbReference type="NCBI Taxonomy" id="143950"/>
    <lineage>
        <taxon>Eukaryota</taxon>
        <taxon>Metazoa</taxon>
        <taxon>Ecdysozoa</taxon>
        <taxon>Arthropoda</taxon>
        <taxon>Hexapoda</taxon>
        <taxon>Insecta</taxon>
        <taxon>Pterygota</taxon>
        <taxon>Neoptera</taxon>
        <taxon>Paraneoptera</taxon>
        <taxon>Hemiptera</taxon>
        <taxon>Sternorrhyncha</taxon>
        <taxon>Aphidomorpha</taxon>
        <taxon>Aphidoidea</taxon>
        <taxon>Aphididae</taxon>
        <taxon>Sipha</taxon>
    </lineage>
</organism>
<evidence type="ECO:0000256" key="16">
    <source>
        <dbReference type="SAM" id="MobiDB-lite"/>
    </source>
</evidence>
<keyword evidence="10 18" id="KW-0418">Kinase</keyword>
<evidence type="ECO:0000256" key="3">
    <source>
        <dbReference type="ARBA" id="ARBA00012513"/>
    </source>
</evidence>
<dbReference type="EMBL" id="GGMS01013053">
    <property type="protein sequence ID" value="MBY82256.1"/>
    <property type="molecule type" value="Transcribed_RNA"/>
</dbReference>
<dbReference type="FunFam" id="3.30.200.20:FF:000003">
    <property type="entry name" value="Non-specific serine/threonine protein kinase"/>
    <property type="match status" value="1"/>
</dbReference>
<dbReference type="InterPro" id="IPR017441">
    <property type="entry name" value="Protein_kinase_ATP_BS"/>
</dbReference>
<protein>
    <recommendedName>
        <fullName evidence="3">non-specific serine/threonine protein kinase</fullName>
        <ecNumber evidence="3">2.7.11.1</ecNumber>
    </recommendedName>
</protein>
<keyword evidence="12" id="KW-0460">Magnesium</keyword>
<feature type="compositionally biased region" description="Low complexity" evidence="16">
    <location>
        <begin position="624"/>
        <end position="634"/>
    </location>
</feature>
<evidence type="ECO:0000256" key="8">
    <source>
        <dbReference type="ARBA" id="ARBA00022723"/>
    </source>
</evidence>
<dbReference type="PROSITE" id="PS50011">
    <property type="entry name" value="PROTEIN_KINASE_DOM"/>
    <property type="match status" value="1"/>
</dbReference>
<feature type="region of interest" description="Disordered" evidence="16">
    <location>
        <begin position="712"/>
        <end position="753"/>
    </location>
</feature>
<evidence type="ECO:0000256" key="4">
    <source>
        <dbReference type="ARBA" id="ARBA00022490"/>
    </source>
</evidence>
<dbReference type="Pfam" id="PF23312">
    <property type="entry name" value="UBA_SIK3"/>
    <property type="match status" value="1"/>
</dbReference>
<keyword evidence="9 15" id="KW-0547">Nucleotide-binding</keyword>
<dbReference type="PROSITE" id="PS00107">
    <property type="entry name" value="PROTEIN_KINASE_ATP"/>
    <property type="match status" value="1"/>
</dbReference>
<dbReference type="GO" id="GO:0000226">
    <property type="term" value="P:microtubule cytoskeleton organization"/>
    <property type="evidence" value="ECO:0007669"/>
    <property type="project" value="TreeGrafter"/>
</dbReference>
<proteinExistence type="predicted"/>
<dbReference type="OrthoDB" id="193931at2759"/>
<dbReference type="Gene3D" id="1.10.510.10">
    <property type="entry name" value="Transferase(Phosphotransferase) domain 1"/>
    <property type="match status" value="1"/>
</dbReference>
<evidence type="ECO:0000313" key="19">
    <source>
        <dbReference type="Proteomes" id="UP000694846"/>
    </source>
</evidence>
<sequence>MDNKPDTIGFYTIDRRIGKGNFAEVRLATHRLVRSEVAIKMIDKRKLDAVNLEKVHREVDIMKQLDHPHIIKLYQVMESKDMIYIISEYASQGEIFDYIAKYGRMTEAAARKKFWQILSAVEYCHNRHVVHRDLKAENLLLDANMNIKIADFGFSNYFTPGEQLATWCGSPPYAAPEVFEGKKYYGPEIDVWSMGVVLYVLVCGALPFDGSTLHSLRDRVLSGRFRIPYFMSTGCESLIRKMLILDPNKRYSVEQIKRHPWMLEEAPRLLPGTIAEMPAEPNDQVLRFMSSLDINTTRTRQSLRNRTYDHYAAIYYLFLEKLKQQKSQENSSHYLQDRRLSEKLFPTASYEPQLFMGHSSPNKRASIDCPAGHQYLPDLWKQPKTSATVHLTNHMPSNRPRSYSQGRAVQHSVNLADLKLQQHPPFRELPQLPKFNKSKAEKIPVAELIAGGLHDEIPKICYHARLDHMTMIAPQYSTSTDEGIETDLEDAVASSSPTQPSSSQRLAYPPAAGSVIKSHSQNLAELPCVVNQYESDLVSSLPSCVANEMKYADCCAAVMSSAATINSCSGPPYSPWDRRTTFMAHNQGASEGVRPRLDNMSPVSFREGRRASDGLMNHIDPAAATAASTGPSSPRSQTQQQYSNRVATTGVFNSQKLQRECCVGKAVDLHHAEQKEYETLKTLYQSCLPGDEQLRKQHQQTILMTAEPIGRNGVASQQQQQQQQQQQHHRHQHHHSGEYRKDSMPPRSPSATMAKRFNYTDGYALDKAGLQQQLLQQRLLQHKRTVLQKQGAATTFSQCNVTAAMAAAVAESPTKRSHHGHRQPLYNKTTAQLSPQHSGDGHTQLQADGSWQSLPHTMATCQINDFDSQANWLSVPDPQHHWYCSTSGQQYSFSKNYSQLSSTVNVPMASSLLAANDMTWTSPRLQSLSENTISELGEQMESG</sequence>
<evidence type="ECO:0000256" key="7">
    <source>
        <dbReference type="ARBA" id="ARBA00022679"/>
    </source>
</evidence>
<name>A0A2S2QWY2_9HEMI</name>
<feature type="domain" description="Protein kinase" evidence="17">
    <location>
        <begin position="11"/>
        <end position="262"/>
    </location>
</feature>
<keyword evidence="11 15" id="KW-0067">ATP-binding</keyword>
<dbReference type="PROSITE" id="PS00108">
    <property type="entry name" value="PROTEIN_KINASE_ST"/>
    <property type="match status" value="1"/>
</dbReference>
<keyword evidence="5" id="KW-0723">Serine/threonine-protein kinase</keyword>
<dbReference type="InterPro" id="IPR034672">
    <property type="entry name" value="SIK"/>
</dbReference>
<comment type="subcellular location">
    <subcellularLocation>
        <location evidence="2">Cytoplasm</location>
    </subcellularLocation>
</comment>
<feature type="binding site" evidence="15">
    <location>
        <position position="40"/>
    </location>
    <ligand>
        <name>ATP</name>
        <dbReference type="ChEBI" id="CHEBI:30616"/>
    </ligand>
</feature>
<reference evidence="20" key="2">
    <citation type="submission" date="2025-04" db="UniProtKB">
        <authorList>
            <consortium name="RefSeq"/>
        </authorList>
    </citation>
    <scope>IDENTIFICATION</scope>
    <source>
        <tissue evidence="20">Whole body</tissue>
    </source>
</reference>
<dbReference type="SMART" id="SM00220">
    <property type="entry name" value="S_TKc"/>
    <property type="match status" value="1"/>
</dbReference>
<keyword evidence="6" id="KW-0597">Phosphoprotein</keyword>
<evidence type="ECO:0000256" key="2">
    <source>
        <dbReference type="ARBA" id="ARBA00004496"/>
    </source>
</evidence>
<reference evidence="18" key="1">
    <citation type="submission" date="2018-04" db="EMBL/GenBank/DDBJ databases">
        <title>Transcriptome assembly of Sipha flava.</title>
        <authorList>
            <person name="Scully E.D."/>
            <person name="Geib S.M."/>
            <person name="Palmer N.A."/>
            <person name="Koch K."/>
            <person name="Bradshaw J."/>
            <person name="Heng-Moss T."/>
            <person name="Sarath G."/>
        </authorList>
    </citation>
    <scope>NUCLEOTIDE SEQUENCE</scope>
</reference>
<dbReference type="GO" id="GO:0035556">
    <property type="term" value="P:intracellular signal transduction"/>
    <property type="evidence" value="ECO:0007669"/>
    <property type="project" value="TreeGrafter"/>
</dbReference>
<evidence type="ECO:0000313" key="18">
    <source>
        <dbReference type="EMBL" id="MBY82256.1"/>
    </source>
</evidence>
<dbReference type="CDD" id="cd14338">
    <property type="entry name" value="UBA_SIK"/>
    <property type="match status" value="1"/>
</dbReference>
<keyword evidence="19" id="KW-1185">Reference proteome</keyword>
<evidence type="ECO:0000256" key="1">
    <source>
        <dbReference type="ARBA" id="ARBA00001946"/>
    </source>
</evidence>
<dbReference type="SUPFAM" id="SSF56112">
    <property type="entry name" value="Protein kinase-like (PK-like)"/>
    <property type="match status" value="1"/>
</dbReference>
<dbReference type="GO" id="GO:0050321">
    <property type="term" value="F:tau-protein kinase activity"/>
    <property type="evidence" value="ECO:0007669"/>
    <property type="project" value="TreeGrafter"/>
</dbReference>
<comment type="cofactor">
    <cofactor evidence="1">
        <name>Mg(2+)</name>
        <dbReference type="ChEBI" id="CHEBI:18420"/>
    </cofactor>
</comment>
<evidence type="ECO:0000256" key="14">
    <source>
        <dbReference type="ARBA" id="ARBA00048679"/>
    </source>
</evidence>
<evidence type="ECO:0000256" key="6">
    <source>
        <dbReference type="ARBA" id="ARBA00022553"/>
    </source>
</evidence>
<dbReference type="InterPro" id="IPR057380">
    <property type="entry name" value="UBA_SIK1/2/3"/>
</dbReference>
<dbReference type="CDD" id="cd14071">
    <property type="entry name" value="STKc_SIK"/>
    <property type="match status" value="1"/>
</dbReference>